<evidence type="ECO:0000256" key="9">
    <source>
        <dbReference type="ARBA" id="ARBA00022741"/>
    </source>
</evidence>
<reference evidence="21" key="2">
    <citation type="submission" date="2017-01" db="EMBL/GenBank/DDBJ databases">
        <title>High-throughput sequencing uncovers low homogeneity in the biogeography of single-stranded DNA viruses.</title>
        <authorList>
            <person name="Pearson V.M."/>
            <person name="Rokyta D.R."/>
        </authorList>
    </citation>
    <scope>NUCLEOTIDE SEQUENCE</scope>
</reference>
<keyword evidence="10" id="KW-0255">Endonuclease</keyword>
<organism evidence="20">
    <name type="scientific">uncultured virus</name>
    <dbReference type="NCBI Taxonomy" id="340016"/>
    <lineage>
        <taxon>Viruses</taxon>
        <taxon>environmental samples</taxon>
    </lineage>
</organism>
<accession>A0A1D8MK36</accession>
<keyword evidence="14" id="KW-0511">Multifunctional enzyme</keyword>
<gene>
    <name evidence="21" type="primary">Rep</name>
</gene>
<feature type="unsure residue" description="D or N" evidence="20">
    <location>
        <position position="130"/>
    </location>
</feature>
<keyword evidence="6" id="KW-0235">DNA replication</keyword>
<dbReference type="SUPFAM" id="SSF52540">
    <property type="entry name" value="P-loop containing nucleoside triphosphate hydrolases"/>
    <property type="match status" value="1"/>
</dbReference>
<keyword evidence="5" id="KW-0548">Nucleotidyltransferase</keyword>
<evidence type="ECO:0000256" key="5">
    <source>
        <dbReference type="ARBA" id="ARBA00022695"/>
    </source>
</evidence>
<evidence type="ECO:0000256" key="16">
    <source>
        <dbReference type="ARBA" id="ARBA00032243"/>
    </source>
</evidence>
<comment type="cofactor">
    <cofactor evidence="1">
        <name>Mn(2+)</name>
        <dbReference type="ChEBI" id="CHEBI:29035"/>
    </cofactor>
</comment>
<reference evidence="20" key="1">
    <citation type="submission" date="2016-05" db="EMBL/GenBank/DDBJ databases">
        <title>Viral Hybridization Blurs Taxonomic Lines in a Wastewater Treatment Plant.</title>
        <authorList>
            <person name="Pearson V.M.M."/>
            <person name="Caudle S.B."/>
            <person name="Rokyta D.R."/>
        </authorList>
    </citation>
    <scope>NUCLEOTIDE SEQUENCE</scope>
    <source>
        <strain evidence="20">Wastewater_Circular_Virus_FL41</strain>
    </source>
</reference>
<evidence type="ECO:0000256" key="10">
    <source>
        <dbReference type="ARBA" id="ARBA00022759"/>
    </source>
</evidence>
<feature type="compositionally biased region" description="Acidic residues" evidence="18">
    <location>
        <begin position="298"/>
        <end position="308"/>
    </location>
</feature>
<evidence type="ECO:0000256" key="1">
    <source>
        <dbReference type="ARBA" id="ARBA00001936"/>
    </source>
</evidence>
<dbReference type="Gene3D" id="3.40.1310.20">
    <property type="match status" value="1"/>
</dbReference>
<evidence type="ECO:0000256" key="13">
    <source>
        <dbReference type="ARBA" id="ARBA00023125"/>
    </source>
</evidence>
<protein>
    <recommendedName>
        <fullName evidence="15">ATP-dependent helicase Rep</fullName>
    </recommendedName>
    <alternativeName>
        <fullName evidence="16">RepP</fullName>
    </alternativeName>
</protein>
<dbReference type="Pfam" id="PF02407">
    <property type="entry name" value="Viral_Rep"/>
    <property type="match status" value="1"/>
</dbReference>
<dbReference type="GO" id="GO:0006260">
    <property type="term" value="P:DNA replication"/>
    <property type="evidence" value="ECO:0007669"/>
    <property type="project" value="UniProtKB-KW"/>
</dbReference>
<keyword evidence="8" id="KW-0479">Metal-binding</keyword>
<dbReference type="Pfam" id="PF00910">
    <property type="entry name" value="RNA_helicase"/>
    <property type="match status" value="1"/>
</dbReference>
<keyword evidence="11" id="KW-0378">Hydrolase</keyword>
<keyword evidence="9" id="KW-0547">Nucleotide-binding</keyword>
<dbReference type="GO" id="GO:0003723">
    <property type="term" value="F:RNA binding"/>
    <property type="evidence" value="ECO:0007669"/>
    <property type="project" value="InterPro"/>
</dbReference>
<proteinExistence type="inferred from homology"/>
<keyword evidence="13" id="KW-0238">DNA-binding</keyword>
<evidence type="ECO:0000256" key="2">
    <source>
        <dbReference type="ARBA" id="ARBA00004147"/>
    </source>
</evidence>
<name>A0A1D8MK36_9VIRU</name>
<dbReference type="GO" id="GO:0004519">
    <property type="term" value="F:endonuclease activity"/>
    <property type="evidence" value="ECO:0007669"/>
    <property type="project" value="UniProtKB-KW"/>
</dbReference>
<dbReference type="GO" id="GO:0000166">
    <property type="term" value="F:nucleotide binding"/>
    <property type="evidence" value="ECO:0007669"/>
    <property type="project" value="UniProtKB-KW"/>
</dbReference>
<dbReference type="GO" id="GO:0042025">
    <property type="term" value="C:host cell nucleus"/>
    <property type="evidence" value="ECO:0007669"/>
    <property type="project" value="UniProtKB-SubCell"/>
</dbReference>
<evidence type="ECO:0000256" key="4">
    <source>
        <dbReference type="ARBA" id="ARBA00022679"/>
    </source>
</evidence>
<evidence type="ECO:0000259" key="19">
    <source>
        <dbReference type="PROSITE" id="PS52020"/>
    </source>
</evidence>
<comment type="catalytic activity">
    <reaction evidence="17">
        <text>ATP + H2O = ADP + phosphate + H(+)</text>
        <dbReference type="Rhea" id="RHEA:13065"/>
        <dbReference type="ChEBI" id="CHEBI:15377"/>
        <dbReference type="ChEBI" id="CHEBI:15378"/>
        <dbReference type="ChEBI" id="CHEBI:30616"/>
        <dbReference type="ChEBI" id="CHEBI:43474"/>
        <dbReference type="ChEBI" id="CHEBI:456216"/>
    </reaction>
</comment>
<evidence type="ECO:0000313" key="21">
    <source>
        <dbReference type="EMBL" id="AUM61956.1"/>
    </source>
</evidence>
<sequence>MSKNPTTRNACFTSYKDEFKLQENDAIVYAIWQKEQCPKTGKMHYQGYIELSKSLRYSGIKKILEDEKAHIEGRRGTREEARNYCRKNDTRIEGPWEIGVWRENAQGKRSDLDTTYELISSGASAYDILDKQPSTFIKYHRGITNAMFLHNSLRAKKTIRDIRVELFWGPPGTGKTRSVFADNPELFILTRGSGTNVWWDGYEGETTILIDDFYGWIPFNVLLSLLDRYPFRLEIKGGHTWANWTKVYLTSNKAWHEWYLNTNGDIMALERRLHRIVKYESGGGTTIEKEIKIKTPESSDEEEDEESFYENLKKSTEY</sequence>
<evidence type="ECO:0000256" key="17">
    <source>
        <dbReference type="ARBA" id="ARBA00049360"/>
    </source>
</evidence>
<comment type="similarity">
    <text evidence="3">Belongs to the nanoviruses/circoviruses replication-associated protein family.</text>
</comment>
<evidence type="ECO:0000256" key="7">
    <source>
        <dbReference type="ARBA" id="ARBA00022722"/>
    </source>
</evidence>
<comment type="subcellular location">
    <subcellularLocation>
        <location evidence="2">Host nucleus</location>
    </subcellularLocation>
</comment>
<dbReference type="GO" id="GO:0003677">
    <property type="term" value="F:DNA binding"/>
    <property type="evidence" value="ECO:0007669"/>
    <property type="project" value="UniProtKB-KW"/>
</dbReference>
<evidence type="ECO:0000256" key="8">
    <source>
        <dbReference type="ARBA" id="ARBA00022723"/>
    </source>
</evidence>
<keyword evidence="12" id="KW-0190">Covalent protein-DNA linkage</keyword>
<evidence type="ECO:0000256" key="6">
    <source>
        <dbReference type="ARBA" id="ARBA00022705"/>
    </source>
</evidence>
<feature type="domain" description="CRESS-DNA virus Rep endonuclease" evidence="19">
    <location>
        <begin position="4"/>
        <end position="101"/>
    </location>
</feature>
<dbReference type="PROSITE" id="PS52020">
    <property type="entry name" value="CRESS_DNA_REP"/>
    <property type="match status" value="1"/>
</dbReference>
<dbReference type="EMBL" id="KY487944">
    <property type="protein sequence ID" value="AUM61956.1"/>
    <property type="molecule type" value="Genomic_DNA"/>
</dbReference>
<dbReference type="GO" id="GO:0016787">
    <property type="term" value="F:hydrolase activity"/>
    <property type="evidence" value="ECO:0007669"/>
    <property type="project" value="UniProtKB-KW"/>
</dbReference>
<evidence type="ECO:0000256" key="11">
    <source>
        <dbReference type="ARBA" id="ARBA00022801"/>
    </source>
</evidence>
<evidence type="ECO:0000256" key="14">
    <source>
        <dbReference type="ARBA" id="ARBA00023268"/>
    </source>
</evidence>
<dbReference type="GO" id="GO:0046872">
    <property type="term" value="F:metal ion binding"/>
    <property type="evidence" value="ECO:0007669"/>
    <property type="project" value="UniProtKB-KW"/>
</dbReference>
<dbReference type="GO" id="GO:0003724">
    <property type="term" value="F:RNA helicase activity"/>
    <property type="evidence" value="ECO:0007669"/>
    <property type="project" value="InterPro"/>
</dbReference>
<evidence type="ECO:0000256" key="12">
    <source>
        <dbReference type="ARBA" id="ARBA00023124"/>
    </source>
</evidence>
<keyword evidence="4" id="KW-0808">Transferase</keyword>
<feature type="region of interest" description="Disordered" evidence="18">
    <location>
        <begin position="289"/>
        <end position="318"/>
    </location>
</feature>
<dbReference type="GO" id="GO:0016779">
    <property type="term" value="F:nucleotidyltransferase activity"/>
    <property type="evidence" value="ECO:0007669"/>
    <property type="project" value="UniProtKB-KW"/>
</dbReference>
<evidence type="ECO:0000256" key="15">
    <source>
        <dbReference type="ARBA" id="ARBA00030754"/>
    </source>
</evidence>
<dbReference type="EMBL" id="KX259434">
    <property type="protein sequence ID" value="AOV86293.1"/>
    <property type="molecule type" value="Genomic_DNA"/>
</dbReference>
<evidence type="ECO:0000256" key="18">
    <source>
        <dbReference type="SAM" id="MobiDB-lite"/>
    </source>
</evidence>
<dbReference type="InterPro" id="IPR000605">
    <property type="entry name" value="Helicase_SF3_ssDNA/RNA_vir"/>
</dbReference>
<evidence type="ECO:0000256" key="3">
    <source>
        <dbReference type="ARBA" id="ARBA00008545"/>
    </source>
</evidence>
<dbReference type="InterPro" id="IPR049912">
    <property type="entry name" value="CRESS_DNA_REP"/>
</dbReference>
<dbReference type="InterPro" id="IPR027417">
    <property type="entry name" value="P-loop_NTPase"/>
</dbReference>
<keyword evidence="7" id="KW-0540">Nuclease</keyword>
<evidence type="ECO:0000313" key="20">
    <source>
        <dbReference type="EMBL" id="AOV86293.1"/>
    </source>
</evidence>